<name>A0A7S2TN64_9EUKA</name>
<organism evidence="1">
    <name type="scientific">Lotharella oceanica</name>
    <dbReference type="NCBI Taxonomy" id="641309"/>
    <lineage>
        <taxon>Eukaryota</taxon>
        <taxon>Sar</taxon>
        <taxon>Rhizaria</taxon>
        <taxon>Cercozoa</taxon>
        <taxon>Chlorarachniophyceae</taxon>
        <taxon>Lotharella</taxon>
    </lineage>
</organism>
<dbReference type="SUPFAM" id="SSF51197">
    <property type="entry name" value="Clavaminate synthase-like"/>
    <property type="match status" value="1"/>
</dbReference>
<protein>
    <recommendedName>
        <fullName evidence="2">Phytanoyl-CoA dioxygenase</fullName>
    </recommendedName>
</protein>
<dbReference type="AlphaFoldDB" id="A0A7S2TN64"/>
<evidence type="ECO:0000313" key="1">
    <source>
        <dbReference type="EMBL" id="CAD9760718.1"/>
    </source>
</evidence>
<sequence>MILQGGSRLPAHADVTRNGVGHLLLKRLRKQNKFPHAVQASIVFKDQQAKADECQEAQSPPSSPTCSLTPGFVCCPGPPSPLRMSEDFIDWRPLEEQEAKEFGLFDRLAFIPAKAGDAILWRSDVVHTNHLGHPRALAGRAPNEIARAVQFVCWCPRSCRPEKERKRKIRHAKNGLSSNHWPHVADACPNEADDGDEWVANIAEALLPELERSL</sequence>
<gene>
    <name evidence="1" type="ORF">LSP00402_LOCUS8311</name>
</gene>
<accession>A0A7S2TN64</accession>
<dbReference type="EMBL" id="HBHP01013357">
    <property type="protein sequence ID" value="CAD9760718.1"/>
    <property type="molecule type" value="Transcribed_RNA"/>
</dbReference>
<proteinExistence type="predicted"/>
<evidence type="ECO:0008006" key="2">
    <source>
        <dbReference type="Google" id="ProtNLM"/>
    </source>
</evidence>
<reference evidence="1" key="1">
    <citation type="submission" date="2021-01" db="EMBL/GenBank/DDBJ databases">
        <authorList>
            <person name="Corre E."/>
            <person name="Pelletier E."/>
            <person name="Niang G."/>
            <person name="Scheremetjew M."/>
            <person name="Finn R."/>
            <person name="Kale V."/>
            <person name="Holt S."/>
            <person name="Cochrane G."/>
            <person name="Meng A."/>
            <person name="Brown T."/>
            <person name="Cohen L."/>
        </authorList>
    </citation>
    <scope>NUCLEOTIDE SEQUENCE</scope>
    <source>
        <strain evidence="1">CCMP622</strain>
    </source>
</reference>